<dbReference type="PANTHER" id="PTHR11266:SF17">
    <property type="entry name" value="PROTEIN MPV17"/>
    <property type="match status" value="1"/>
</dbReference>
<evidence type="ECO:0000256" key="1">
    <source>
        <dbReference type="ARBA" id="ARBA00004141"/>
    </source>
</evidence>
<dbReference type="EMBL" id="MU253739">
    <property type="protein sequence ID" value="KAG9249123.1"/>
    <property type="molecule type" value="Genomic_DNA"/>
</dbReference>
<evidence type="ECO:0000256" key="3">
    <source>
        <dbReference type="ARBA" id="ARBA00022692"/>
    </source>
</evidence>
<dbReference type="GO" id="GO:0016020">
    <property type="term" value="C:membrane"/>
    <property type="evidence" value="ECO:0007669"/>
    <property type="project" value="UniProtKB-SubCell"/>
</dbReference>
<evidence type="ECO:0000256" key="6">
    <source>
        <dbReference type="RuleBase" id="RU363053"/>
    </source>
</evidence>
<keyword evidence="5" id="KW-0472">Membrane</keyword>
<proteinExistence type="inferred from homology"/>
<dbReference type="PANTHER" id="PTHR11266">
    <property type="entry name" value="PEROXISOMAL MEMBRANE PROTEIN 2, PXMP2 MPV17"/>
    <property type="match status" value="1"/>
</dbReference>
<dbReference type="AlphaFoldDB" id="A0A9P7ZCW2"/>
<comment type="similarity">
    <text evidence="2 6">Belongs to the peroxisomal membrane protein PXMP2/4 family.</text>
</comment>
<dbReference type="OrthoDB" id="430207at2759"/>
<organism evidence="7 8">
    <name type="scientific">Calycina marina</name>
    <dbReference type="NCBI Taxonomy" id="1763456"/>
    <lineage>
        <taxon>Eukaryota</taxon>
        <taxon>Fungi</taxon>
        <taxon>Dikarya</taxon>
        <taxon>Ascomycota</taxon>
        <taxon>Pezizomycotina</taxon>
        <taxon>Leotiomycetes</taxon>
        <taxon>Helotiales</taxon>
        <taxon>Pezizellaceae</taxon>
        <taxon>Calycina</taxon>
    </lineage>
</organism>
<evidence type="ECO:0000256" key="5">
    <source>
        <dbReference type="ARBA" id="ARBA00023136"/>
    </source>
</evidence>
<evidence type="ECO:0000256" key="4">
    <source>
        <dbReference type="ARBA" id="ARBA00022989"/>
    </source>
</evidence>
<dbReference type="GO" id="GO:0005739">
    <property type="term" value="C:mitochondrion"/>
    <property type="evidence" value="ECO:0007669"/>
    <property type="project" value="TreeGrafter"/>
</dbReference>
<comment type="subcellular location">
    <subcellularLocation>
        <location evidence="1">Membrane</location>
        <topology evidence="1">Multi-pass membrane protein</topology>
    </subcellularLocation>
</comment>
<gene>
    <name evidence="7" type="ORF">BJ878DRAFT_563534</name>
</gene>
<evidence type="ECO:0000313" key="8">
    <source>
        <dbReference type="Proteomes" id="UP000887226"/>
    </source>
</evidence>
<comment type="caution">
    <text evidence="7">The sequence shown here is derived from an EMBL/GenBank/DDBJ whole genome shotgun (WGS) entry which is preliminary data.</text>
</comment>
<accession>A0A9P7ZCW2</accession>
<evidence type="ECO:0000256" key="2">
    <source>
        <dbReference type="ARBA" id="ARBA00006824"/>
    </source>
</evidence>
<dbReference type="Proteomes" id="UP000887226">
    <property type="component" value="Unassembled WGS sequence"/>
</dbReference>
<keyword evidence="4" id="KW-1133">Transmembrane helix</keyword>
<keyword evidence="8" id="KW-1185">Reference proteome</keyword>
<dbReference type="InterPro" id="IPR007248">
    <property type="entry name" value="Mpv17_PMP22"/>
</dbReference>
<keyword evidence="3" id="KW-0812">Transmembrane</keyword>
<dbReference type="Pfam" id="PF04117">
    <property type="entry name" value="Mpv17_PMP22"/>
    <property type="match status" value="1"/>
</dbReference>
<reference evidence="7" key="1">
    <citation type="journal article" date="2021" name="IMA Fungus">
        <title>Genomic characterization of three marine fungi, including Emericellopsis atlantica sp. nov. with signatures of a generalist lifestyle and marine biomass degradation.</title>
        <authorList>
            <person name="Hagestad O.C."/>
            <person name="Hou L."/>
            <person name="Andersen J.H."/>
            <person name="Hansen E.H."/>
            <person name="Altermark B."/>
            <person name="Li C."/>
            <person name="Kuhnert E."/>
            <person name="Cox R.J."/>
            <person name="Crous P.W."/>
            <person name="Spatafora J.W."/>
            <person name="Lail K."/>
            <person name="Amirebrahimi M."/>
            <person name="Lipzen A."/>
            <person name="Pangilinan J."/>
            <person name="Andreopoulos W."/>
            <person name="Hayes R.D."/>
            <person name="Ng V."/>
            <person name="Grigoriev I.V."/>
            <person name="Jackson S.A."/>
            <person name="Sutton T.D.S."/>
            <person name="Dobson A.D.W."/>
            <person name="Rama T."/>
        </authorList>
    </citation>
    <scope>NUCLEOTIDE SEQUENCE</scope>
    <source>
        <strain evidence="7">TRa3180A</strain>
    </source>
</reference>
<protein>
    <submittedName>
        <fullName evidence="7">Sym-1</fullName>
    </submittedName>
</protein>
<sequence length="182" mass="20312">MLRWYQMKLASRPILTQSVTSAVLFATGDTMAQQLVDKRGLKNQDLARTGRMALYGGAVFGPAATTWFKFLQNKIVLPNKNLEIVARVAADQTAFASTNLFCFLSSMAIMEGTSPQDKLNSTYWNALSSNWMVWPFVQAVNFKLIPLHHRVLFVNVISLGWNCYLSALNSKGSAVKAMDLRN</sequence>
<evidence type="ECO:0000313" key="7">
    <source>
        <dbReference type="EMBL" id="KAG9249123.1"/>
    </source>
</evidence>
<name>A0A9P7ZCW2_9HELO</name>